<dbReference type="InterPro" id="IPR016024">
    <property type="entry name" value="ARM-type_fold"/>
</dbReference>
<dbReference type="OrthoDB" id="611190at2759"/>
<dbReference type="GO" id="GO:0005874">
    <property type="term" value="C:microtubule"/>
    <property type="evidence" value="ECO:0007669"/>
    <property type="project" value="InterPro"/>
</dbReference>
<dbReference type="InterPro" id="IPR033337">
    <property type="entry name" value="TORTIFOLIA1/SINE1-2"/>
</dbReference>
<name>A0A5P1EXL5_ASPOF</name>
<feature type="domain" description="TORTIFOLIA1/SINE1-2 N-terminal" evidence="3">
    <location>
        <begin position="19"/>
        <end position="289"/>
    </location>
</feature>
<dbReference type="GO" id="GO:0008017">
    <property type="term" value="F:microtubule binding"/>
    <property type="evidence" value="ECO:0007669"/>
    <property type="project" value="InterPro"/>
</dbReference>
<keyword evidence="2" id="KW-1133">Transmembrane helix</keyword>
<dbReference type="InterPro" id="IPR057600">
    <property type="entry name" value="TORTIFOLIA1/SINE1-2_N"/>
</dbReference>
<evidence type="ECO:0000256" key="2">
    <source>
        <dbReference type="SAM" id="Phobius"/>
    </source>
</evidence>
<feature type="compositionally biased region" description="Basic and acidic residues" evidence="1">
    <location>
        <begin position="495"/>
        <end position="506"/>
    </location>
</feature>
<proteinExistence type="predicted"/>
<feature type="transmembrane region" description="Helical" evidence="2">
    <location>
        <begin position="556"/>
        <end position="576"/>
    </location>
</feature>
<evidence type="ECO:0000256" key="1">
    <source>
        <dbReference type="SAM" id="MobiDB-lite"/>
    </source>
</evidence>
<feature type="compositionally biased region" description="Polar residues" evidence="1">
    <location>
        <begin position="424"/>
        <end position="443"/>
    </location>
</feature>
<protein>
    <recommendedName>
        <fullName evidence="3">TORTIFOLIA1/SINE1-2 N-terminal domain-containing protein</fullName>
    </recommendedName>
</protein>
<dbReference type="OMA" id="TDTNFEC"/>
<feature type="region of interest" description="Disordered" evidence="1">
    <location>
        <begin position="421"/>
        <end position="445"/>
    </location>
</feature>
<keyword evidence="5" id="KW-1185">Reference proteome</keyword>
<dbReference type="Gene3D" id="1.25.10.10">
    <property type="entry name" value="Leucine-rich Repeat Variant"/>
    <property type="match status" value="1"/>
</dbReference>
<sequence length="590" mass="64941">MGRSLSPIVQRELENLDKDAESRRSAMKTLKSYAKDLDSKAIPLFLAQVSETKGPNSSSGECTISLYEVLARVHGRNIVPQIDNIMTTIVRTLSSSAGSFPIHQACSKVVPAMARYGIDPSTPDIEKARIIASLCKPLSDVLMGSQESLASGSALCLKALIESNNWKFASDDIINEVCLKVAGALEEKATQTNSHMGVVMALAKHNVFTVEAYARSLIRSGLQILDAGVSENNSQKRFSAIQMINFLMKCVDSRSILSELAKVIDIMEKCQADHMPYVRGAAFEALQTAKFITSQRGPKHEISSSPISCSHFYIRNSKSPRGRRDNNVTEFASPESQTVDSCITYDAFTDSPLSTAQSSCNLECSKRANRRLWNNDLGGVDVSLKDGLFLKACSACEDSDFNGELNTDKVYLESFSGFVHARPTSRSSRENTPSPQRSRTQLTIDDIKIFETPRKLVRSLQNSTGCNSPCSQKQDIEIKMKPTSYEVKRNPNNVEDERNKDKKITPVEDGEANDSTESVSSSNDLPQGSATEVLEGCEVKAQVQKEIKKKTRHGKAAVCFFLGLLFIFLGMLLSAMRLDSDEVFYDVVPT</sequence>
<keyword evidence="2" id="KW-0472">Membrane</keyword>
<reference evidence="5" key="1">
    <citation type="journal article" date="2017" name="Nat. Commun.">
        <title>The asparagus genome sheds light on the origin and evolution of a young Y chromosome.</title>
        <authorList>
            <person name="Harkess A."/>
            <person name="Zhou J."/>
            <person name="Xu C."/>
            <person name="Bowers J.E."/>
            <person name="Van der Hulst R."/>
            <person name="Ayyampalayam S."/>
            <person name="Mercati F."/>
            <person name="Riccardi P."/>
            <person name="McKain M.R."/>
            <person name="Kakrana A."/>
            <person name="Tang H."/>
            <person name="Ray J."/>
            <person name="Groenendijk J."/>
            <person name="Arikit S."/>
            <person name="Mathioni S.M."/>
            <person name="Nakano M."/>
            <person name="Shan H."/>
            <person name="Telgmann-Rauber A."/>
            <person name="Kanno A."/>
            <person name="Yue Z."/>
            <person name="Chen H."/>
            <person name="Li W."/>
            <person name="Chen Y."/>
            <person name="Xu X."/>
            <person name="Zhang Y."/>
            <person name="Luo S."/>
            <person name="Chen H."/>
            <person name="Gao J."/>
            <person name="Mao Z."/>
            <person name="Pires J.C."/>
            <person name="Luo M."/>
            <person name="Kudrna D."/>
            <person name="Wing R.A."/>
            <person name="Meyers B.C."/>
            <person name="Yi K."/>
            <person name="Kong H."/>
            <person name="Lavrijsen P."/>
            <person name="Sunseri F."/>
            <person name="Falavigna A."/>
            <person name="Ye Y."/>
            <person name="Leebens-Mack J.H."/>
            <person name="Chen G."/>
        </authorList>
    </citation>
    <scope>NUCLEOTIDE SEQUENCE [LARGE SCALE GENOMIC DNA]</scope>
    <source>
        <strain evidence="5">cv. DH0086</strain>
    </source>
</reference>
<dbReference type="SUPFAM" id="SSF48371">
    <property type="entry name" value="ARM repeat"/>
    <property type="match status" value="1"/>
</dbReference>
<feature type="region of interest" description="Disordered" evidence="1">
    <location>
        <begin position="479"/>
        <end position="527"/>
    </location>
</feature>
<dbReference type="Pfam" id="PF24714">
    <property type="entry name" value="TOR1L1_N"/>
    <property type="match status" value="1"/>
</dbReference>
<dbReference type="FunFam" id="1.25.10.10:FF:000275">
    <property type="entry name" value="protein SINE1 isoform X1"/>
    <property type="match status" value="1"/>
</dbReference>
<feature type="compositionally biased region" description="Polar residues" evidence="1">
    <location>
        <begin position="515"/>
        <end position="527"/>
    </location>
</feature>
<evidence type="ECO:0000313" key="5">
    <source>
        <dbReference type="Proteomes" id="UP000243459"/>
    </source>
</evidence>
<keyword evidence="2" id="KW-0812">Transmembrane</keyword>
<accession>A0A5P1EXL5</accession>
<gene>
    <name evidence="4" type="ORF">A4U43_C05F17110</name>
</gene>
<evidence type="ECO:0000313" key="4">
    <source>
        <dbReference type="EMBL" id="ONK68890.1"/>
    </source>
</evidence>
<organism evidence="4 5">
    <name type="scientific">Asparagus officinalis</name>
    <name type="common">Garden asparagus</name>
    <dbReference type="NCBI Taxonomy" id="4686"/>
    <lineage>
        <taxon>Eukaryota</taxon>
        <taxon>Viridiplantae</taxon>
        <taxon>Streptophyta</taxon>
        <taxon>Embryophyta</taxon>
        <taxon>Tracheophyta</taxon>
        <taxon>Spermatophyta</taxon>
        <taxon>Magnoliopsida</taxon>
        <taxon>Liliopsida</taxon>
        <taxon>Asparagales</taxon>
        <taxon>Asparagaceae</taxon>
        <taxon>Asparagoideae</taxon>
        <taxon>Asparagus</taxon>
    </lineage>
</organism>
<dbReference type="PANTHER" id="PTHR31355:SF4">
    <property type="entry name" value="TOG DOMAIN-CONTAINING PROTEIN"/>
    <property type="match status" value="1"/>
</dbReference>
<dbReference type="Gramene" id="ONK68890">
    <property type="protein sequence ID" value="ONK68890"/>
    <property type="gene ID" value="A4U43_C05F17110"/>
</dbReference>
<dbReference type="PANTHER" id="PTHR31355">
    <property type="entry name" value="MICROTUBULE-ASSOCIATED PROTEIN TORTIFOLIA1"/>
    <property type="match status" value="1"/>
</dbReference>
<dbReference type="Proteomes" id="UP000243459">
    <property type="component" value="Chromosome 5"/>
</dbReference>
<dbReference type="EMBL" id="CM007385">
    <property type="protein sequence ID" value="ONK68890.1"/>
    <property type="molecule type" value="Genomic_DNA"/>
</dbReference>
<dbReference type="AlphaFoldDB" id="A0A5P1EXL5"/>
<dbReference type="InterPro" id="IPR011989">
    <property type="entry name" value="ARM-like"/>
</dbReference>
<evidence type="ECO:0000259" key="3">
    <source>
        <dbReference type="Pfam" id="PF24714"/>
    </source>
</evidence>